<keyword evidence="19" id="KW-1185">Reference proteome</keyword>
<dbReference type="PRINTS" id="PR00369">
    <property type="entry name" value="FLAVODOXIN"/>
</dbReference>
<evidence type="ECO:0000256" key="13">
    <source>
        <dbReference type="ARBA" id="ARBA00025368"/>
    </source>
</evidence>
<dbReference type="Gene3D" id="3.20.20.70">
    <property type="entry name" value="Aldolase class I"/>
    <property type="match status" value="1"/>
</dbReference>
<evidence type="ECO:0000259" key="16">
    <source>
        <dbReference type="PROSITE" id="PS50902"/>
    </source>
</evidence>
<evidence type="ECO:0000256" key="5">
    <source>
        <dbReference type="ARBA" id="ARBA00022485"/>
    </source>
</evidence>
<dbReference type="SFLD" id="SFLDG01071">
    <property type="entry name" value="tRNA_wybutosine-synthesizing"/>
    <property type="match status" value="1"/>
</dbReference>
<keyword evidence="6" id="KW-0949">S-adenosyl-L-methionine</keyword>
<dbReference type="InterPro" id="IPR029039">
    <property type="entry name" value="Flavoprotein-like_sf"/>
</dbReference>
<comment type="caution">
    <text evidence="18">The sequence shown here is derived from an EMBL/GenBank/DDBJ whole genome shotgun (WGS) entry which is preliminary data.</text>
</comment>
<feature type="region of interest" description="Disordered" evidence="15">
    <location>
        <begin position="39"/>
        <end position="116"/>
    </location>
</feature>
<feature type="compositionally biased region" description="Acidic residues" evidence="15">
    <location>
        <begin position="55"/>
        <end position="69"/>
    </location>
</feature>
<evidence type="ECO:0000256" key="2">
    <source>
        <dbReference type="ARBA" id="ARBA00004797"/>
    </source>
</evidence>
<feature type="domain" description="Flavodoxin-like" evidence="16">
    <location>
        <begin position="139"/>
        <end position="297"/>
    </location>
</feature>
<proteinExistence type="inferred from homology"/>
<keyword evidence="7" id="KW-0819">tRNA processing</keyword>
<evidence type="ECO:0000256" key="10">
    <source>
        <dbReference type="ARBA" id="ARBA00023004"/>
    </source>
</evidence>
<dbReference type="InterPro" id="IPR013917">
    <property type="entry name" value="tRNA_wybutosine-synth"/>
</dbReference>
<evidence type="ECO:0000313" key="18">
    <source>
        <dbReference type="EMBL" id="KAK7208405.1"/>
    </source>
</evidence>
<name>A0ABR1FEZ2_9ASCO</name>
<dbReference type="Pfam" id="PF08608">
    <property type="entry name" value="Wyosine_form"/>
    <property type="match status" value="1"/>
</dbReference>
<dbReference type="Pfam" id="PF00258">
    <property type="entry name" value="Flavodoxin_1"/>
    <property type="match status" value="1"/>
</dbReference>
<keyword evidence="11" id="KW-0411">Iron-sulfur</keyword>
<evidence type="ECO:0000256" key="11">
    <source>
        <dbReference type="ARBA" id="ARBA00023014"/>
    </source>
</evidence>
<keyword evidence="9" id="KW-0547">Nucleotide-binding</keyword>
<dbReference type="InterPro" id="IPR008254">
    <property type="entry name" value="Flavodoxin/NO_synth"/>
</dbReference>
<dbReference type="PROSITE" id="PS50902">
    <property type="entry name" value="FLAVODOXIN_LIKE"/>
    <property type="match status" value="1"/>
</dbReference>
<evidence type="ECO:0000256" key="3">
    <source>
        <dbReference type="ARBA" id="ARBA00010115"/>
    </source>
</evidence>
<dbReference type="PANTHER" id="PTHR13930:SF0">
    <property type="entry name" value="S-ADENOSYL-L-METHIONINE-DEPENDENT TRNA 4-DEMETHYLWYOSINE SYNTHASE TYW1-RELATED"/>
    <property type="match status" value="1"/>
</dbReference>
<dbReference type="InterPro" id="IPR013785">
    <property type="entry name" value="Aldolase_TIM"/>
</dbReference>
<evidence type="ECO:0000256" key="14">
    <source>
        <dbReference type="ARBA" id="ARBA00049466"/>
    </source>
</evidence>
<dbReference type="SUPFAM" id="SSF52218">
    <property type="entry name" value="Flavoproteins"/>
    <property type="match status" value="1"/>
</dbReference>
<comment type="catalytic activity">
    <reaction evidence="14">
        <text>N(1)-methylguanosine(37) in tRNA(Phe) + pyruvate + S-adenosyl-L-methionine = 4-demethylwyosine(37) in tRNA(Phe) + 5'-deoxyadenosine + L-methionine + CO2 + H2O</text>
        <dbReference type="Rhea" id="RHEA:36347"/>
        <dbReference type="Rhea" id="RHEA-COMP:10164"/>
        <dbReference type="Rhea" id="RHEA-COMP:10165"/>
        <dbReference type="ChEBI" id="CHEBI:15361"/>
        <dbReference type="ChEBI" id="CHEBI:15377"/>
        <dbReference type="ChEBI" id="CHEBI:16526"/>
        <dbReference type="ChEBI" id="CHEBI:17319"/>
        <dbReference type="ChEBI" id="CHEBI:57844"/>
        <dbReference type="ChEBI" id="CHEBI:59789"/>
        <dbReference type="ChEBI" id="CHEBI:64315"/>
        <dbReference type="ChEBI" id="CHEBI:73542"/>
        <dbReference type="EC" id="4.1.3.44"/>
    </reaction>
</comment>
<dbReference type="InterPro" id="IPR034556">
    <property type="entry name" value="tRNA_wybutosine-synthase"/>
</dbReference>
<dbReference type="EC" id="4.1.3.44" evidence="4"/>
<evidence type="ECO:0000256" key="9">
    <source>
        <dbReference type="ARBA" id="ARBA00022741"/>
    </source>
</evidence>
<feature type="domain" description="Radical SAM core" evidence="17">
    <location>
        <begin position="416"/>
        <end position="667"/>
    </location>
</feature>
<dbReference type="GeneID" id="90040388"/>
<dbReference type="SFLD" id="SFLDF00284">
    <property type="entry name" value="tRNA_wybutosine-synthesizing"/>
    <property type="match status" value="1"/>
</dbReference>
<dbReference type="Pfam" id="PF04055">
    <property type="entry name" value="Radical_SAM"/>
    <property type="match status" value="1"/>
</dbReference>
<accession>A0ABR1FEZ2</accession>
<dbReference type="InterPro" id="IPR058240">
    <property type="entry name" value="rSAM_sf"/>
</dbReference>
<keyword evidence="10" id="KW-0408">Iron</keyword>
<feature type="compositionally biased region" description="Polar residues" evidence="15">
    <location>
        <begin position="85"/>
        <end position="109"/>
    </location>
</feature>
<reference evidence="18 19" key="1">
    <citation type="submission" date="2024-03" db="EMBL/GenBank/DDBJ databases">
        <title>Genome-scale model development and genomic sequencing of the oleaginous clade Lipomyces.</title>
        <authorList>
            <consortium name="Lawrence Berkeley National Laboratory"/>
            <person name="Czajka J.J."/>
            <person name="Han Y."/>
            <person name="Kim J."/>
            <person name="Mondo S.J."/>
            <person name="Hofstad B.A."/>
            <person name="Robles A."/>
            <person name="Haridas S."/>
            <person name="Riley R."/>
            <person name="LaButti K."/>
            <person name="Pangilinan J."/>
            <person name="Andreopoulos W."/>
            <person name="Lipzen A."/>
            <person name="Yan J."/>
            <person name="Wang M."/>
            <person name="Ng V."/>
            <person name="Grigoriev I.V."/>
            <person name="Spatafora J.W."/>
            <person name="Magnuson J.K."/>
            <person name="Baker S.E."/>
            <person name="Pomraning K.R."/>
        </authorList>
    </citation>
    <scope>NUCLEOTIDE SEQUENCE [LARGE SCALE GENOMIC DNA]</scope>
    <source>
        <strain evidence="18 19">Phaff 52-87</strain>
    </source>
</reference>
<dbReference type="RefSeq" id="XP_064771438.1">
    <property type="nucleotide sequence ID" value="XM_064914876.1"/>
</dbReference>
<dbReference type="PANTHER" id="PTHR13930">
    <property type="entry name" value="S-ADENOSYL-L-METHIONINE-DEPENDENT TRNA 4-DEMETHYLWYOSINE SYNTHASE"/>
    <property type="match status" value="1"/>
</dbReference>
<dbReference type="Gene3D" id="3.40.50.360">
    <property type="match status" value="1"/>
</dbReference>
<comment type="function">
    <text evidence="13">Probable component of the wybutosine biosynthesis pathway. Wybutosine is a hyper modified guanosine with a tricyclic base found at the 3'-position adjacent to the anticodon of eukaryotic phenylalanine tRNA. Catalyzes the condensation of N-methylguanine with 2 carbon atoms from pyruvate to form the tricyclic 4-demethylwyosine, an intermediate in wybutosine biosynthesis.</text>
</comment>
<keyword evidence="12" id="KW-0456">Lyase</keyword>
<evidence type="ECO:0000256" key="15">
    <source>
        <dbReference type="SAM" id="MobiDB-lite"/>
    </source>
</evidence>
<dbReference type="PROSITE" id="PS51918">
    <property type="entry name" value="RADICAL_SAM"/>
    <property type="match status" value="1"/>
</dbReference>
<keyword evidence="5" id="KW-0004">4Fe-4S</keyword>
<feature type="compositionally biased region" description="Basic and acidic residues" evidence="15">
    <location>
        <begin position="70"/>
        <end position="83"/>
    </location>
</feature>
<protein>
    <recommendedName>
        <fullName evidence="4">tRNA 4-demethylwyosine synthase (AdoMet-dependent)</fullName>
        <ecNumber evidence="4">4.1.3.44</ecNumber>
    </recommendedName>
</protein>
<dbReference type="SUPFAM" id="SSF102114">
    <property type="entry name" value="Radical SAM enzymes"/>
    <property type="match status" value="1"/>
</dbReference>
<dbReference type="InterPro" id="IPR001094">
    <property type="entry name" value="Flavdoxin-like"/>
</dbReference>
<evidence type="ECO:0000256" key="1">
    <source>
        <dbReference type="ARBA" id="ARBA00001966"/>
    </source>
</evidence>
<evidence type="ECO:0000256" key="7">
    <source>
        <dbReference type="ARBA" id="ARBA00022694"/>
    </source>
</evidence>
<comment type="cofactor">
    <cofactor evidence="1">
        <name>[4Fe-4S] cluster</name>
        <dbReference type="ChEBI" id="CHEBI:49883"/>
    </cofactor>
</comment>
<evidence type="ECO:0000259" key="17">
    <source>
        <dbReference type="PROSITE" id="PS51918"/>
    </source>
</evidence>
<evidence type="ECO:0000256" key="4">
    <source>
        <dbReference type="ARBA" id="ARBA00012821"/>
    </source>
</evidence>
<comment type="similarity">
    <text evidence="3">Belongs to the TYW1 family.</text>
</comment>
<organism evidence="18 19">
    <name type="scientific">Myxozyma melibiosi</name>
    <dbReference type="NCBI Taxonomy" id="54550"/>
    <lineage>
        <taxon>Eukaryota</taxon>
        <taxon>Fungi</taxon>
        <taxon>Dikarya</taxon>
        <taxon>Ascomycota</taxon>
        <taxon>Saccharomycotina</taxon>
        <taxon>Lipomycetes</taxon>
        <taxon>Lipomycetales</taxon>
        <taxon>Lipomycetaceae</taxon>
        <taxon>Myxozyma</taxon>
    </lineage>
</organism>
<comment type="pathway">
    <text evidence="2">tRNA modification; wybutosine-tRNA(Phe) biosynthesis.</text>
</comment>
<dbReference type="InterPro" id="IPR007197">
    <property type="entry name" value="rSAM"/>
</dbReference>
<gene>
    <name evidence="18" type="ORF">BZA70DRAFT_309119</name>
</gene>
<dbReference type="Proteomes" id="UP001498771">
    <property type="component" value="Unassembled WGS sequence"/>
</dbReference>
<dbReference type="EMBL" id="JBBJBU010000001">
    <property type="protein sequence ID" value="KAK7208405.1"/>
    <property type="molecule type" value="Genomic_DNA"/>
</dbReference>
<keyword evidence="8" id="KW-0479">Metal-binding</keyword>
<evidence type="ECO:0000313" key="19">
    <source>
        <dbReference type="Proteomes" id="UP001498771"/>
    </source>
</evidence>
<sequence>MGEGALSTWHEIRFPLILGATFCYVYWRYCFYQPRATIPKKGGRSARESGRPPSDDEDDEDDDSEDYDSTTEKTGKESADAKSKNLGSPSDDAATSTEETGTPVSSAPTKQKKARQVKVFTRRAMKAGDTRLLNAKSDIHIFYSTLTSTTEKYASQLHSLLKSHPVLSTRNITIQNIDYLDDLDSHFVTPARSLDESFYLFVLPSYESESPLDYFIETLKDTYNDFRIDSRPLRRLGGYAVFGLGDMNGWDHMFCYQALLVDKYLGKLGAPRAFPVGTGNVKGDIEKEFKEWSDHLFDTLADPTSVAEIPDITMSDDESEEANDEEEFDIVDPASVKISRTTKANDVVDVEDMGAIIQSSKVTSTKKEMVGKDSPTYASLTKQGYTIVGSHSGVKICRWTKSALRGRGSCYKFAFYGIKSHLCMETTPSLSCSNKCVFCWRHGTNPVGTTWRWQVDPPEAILKGALEGHYKKIKQMRGVPGVQAARFAEAFTVRHCALSLVGEPIFYPHINEFVGMLHERHISSFLVCNAQHPDQLARMNQVTQLYVSIDAADKESLRRVDKPLHRDFWERFNKCLDILKTKKNQRTVFRLTLVKGFNAEEVLGYARLVAQALPCFVEVKGVTYCGNSAPSGPGASFSKGASKDTLTMANVPFYEEVLDFVKRLNEALADQGLEYDIAAEHAHSCCILIAQKRFKIDGDWYTHIAYDRFFELLESGVEFGPMDYIAKTPEWAQFGSEQAGFNPEDERVKHKSVVKREMKLKGSRSSSEASLPVMIEVS</sequence>
<evidence type="ECO:0000256" key="12">
    <source>
        <dbReference type="ARBA" id="ARBA00023239"/>
    </source>
</evidence>
<evidence type="ECO:0000256" key="8">
    <source>
        <dbReference type="ARBA" id="ARBA00022723"/>
    </source>
</evidence>
<evidence type="ECO:0000256" key="6">
    <source>
        <dbReference type="ARBA" id="ARBA00022691"/>
    </source>
</evidence>
<dbReference type="SFLD" id="SFLDS00029">
    <property type="entry name" value="Radical_SAM"/>
    <property type="match status" value="1"/>
</dbReference>
<feature type="compositionally biased region" description="Basic and acidic residues" evidence="15">
    <location>
        <begin position="45"/>
        <end position="54"/>
    </location>
</feature>